<keyword evidence="2" id="KW-1185">Reference proteome</keyword>
<protein>
    <submittedName>
        <fullName evidence="1">Uncharacterized protein</fullName>
    </submittedName>
</protein>
<reference evidence="1" key="1">
    <citation type="submission" date="2013-04" db="EMBL/GenBank/DDBJ databases">
        <title>The genome sequencing project of 58 acetic acid bacteria.</title>
        <authorList>
            <person name="Okamoto-Kainuma A."/>
            <person name="Ishikawa M."/>
            <person name="Umino S."/>
            <person name="Koizumi Y."/>
            <person name="Shiwa Y."/>
            <person name="Yoshikawa H."/>
            <person name="Matsutani M."/>
            <person name="Matsushita K."/>
        </authorList>
    </citation>
    <scope>NUCLEOTIDE SEQUENCE</scope>
    <source>
        <strain evidence="1">NRIC 0535</strain>
    </source>
</reference>
<dbReference type="Proteomes" id="UP001062776">
    <property type="component" value="Unassembled WGS sequence"/>
</dbReference>
<sequence>MSGLPQKLEVRSGHDLSLRALDPADMLDLIEAGGSAVSGPSASAWLSYAQMICSVSAINGVPVQMPATKDEIKDLARRIGNDGLSALQEVFVADASAGDGMLDTSKN</sequence>
<organism evidence="1 2">
    <name type="scientific">Asaia krungthepensis NRIC 0535</name>
    <dbReference type="NCBI Taxonomy" id="1307925"/>
    <lineage>
        <taxon>Bacteria</taxon>
        <taxon>Pseudomonadati</taxon>
        <taxon>Pseudomonadota</taxon>
        <taxon>Alphaproteobacteria</taxon>
        <taxon>Acetobacterales</taxon>
        <taxon>Acetobacteraceae</taxon>
        <taxon>Asaia</taxon>
    </lineage>
</organism>
<accession>A0ABQ0Q2I5</accession>
<evidence type="ECO:0000313" key="2">
    <source>
        <dbReference type="Proteomes" id="UP001062776"/>
    </source>
</evidence>
<comment type="caution">
    <text evidence="1">The sequence shown here is derived from an EMBL/GenBank/DDBJ whole genome shotgun (WGS) entry which is preliminary data.</text>
</comment>
<dbReference type="EMBL" id="BAPV01000010">
    <property type="protein sequence ID" value="GBQ88294.1"/>
    <property type="molecule type" value="Genomic_DNA"/>
</dbReference>
<proteinExistence type="predicted"/>
<dbReference type="RefSeq" id="WP_264815340.1">
    <property type="nucleotide sequence ID" value="NZ_BAPV01000010.1"/>
</dbReference>
<gene>
    <name evidence="1" type="ORF">AA0535_1506</name>
</gene>
<name>A0ABQ0Q2I5_9PROT</name>
<evidence type="ECO:0000313" key="1">
    <source>
        <dbReference type="EMBL" id="GBQ88294.1"/>
    </source>
</evidence>